<accession>A0A2T3BFZ6</accession>
<feature type="compositionally biased region" description="Pro residues" evidence="2">
    <location>
        <begin position="395"/>
        <end position="418"/>
    </location>
</feature>
<name>A0A2T3BFZ6_AMORE</name>
<feature type="compositionally biased region" description="Basic and acidic residues" evidence="2">
    <location>
        <begin position="220"/>
        <end position="249"/>
    </location>
</feature>
<feature type="region of interest" description="Disordered" evidence="2">
    <location>
        <begin position="1"/>
        <end position="182"/>
    </location>
</feature>
<evidence type="ECO:0000313" key="4">
    <source>
        <dbReference type="EMBL" id="PSS28258.1"/>
    </source>
</evidence>
<feature type="region of interest" description="Disordered" evidence="2">
    <location>
        <begin position="284"/>
        <end position="487"/>
    </location>
</feature>
<dbReference type="STRING" id="857342.A0A2T3BFZ6"/>
<evidence type="ECO:0000256" key="1">
    <source>
        <dbReference type="ARBA" id="ARBA00006832"/>
    </source>
</evidence>
<evidence type="ECO:0000256" key="2">
    <source>
        <dbReference type="SAM" id="MobiDB-lite"/>
    </source>
</evidence>
<dbReference type="SMART" id="SM00993">
    <property type="entry name" value="YL1_C"/>
    <property type="match status" value="1"/>
</dbReference>
<feature type="compositionally biased region" description="Pro residues" evidence="2">
    <location>
        <begin position="468"/>
        <end position="486"/>
    </location>
</feature>
<protein>
    <recommendedName>
        <fullName evidence="3">Vps72/YL1 C-terminal domain-containing protein</fullName>
    </recommendedName>
</protein>
<feature type="compositionally biased region" description="Basic and acidic residues" evidence="2">
    <location>
        <begin position="285"/>
        <end position="295"/>
    </location>
</feature>
<dbReference type="Proteomes" id="UP000241818">
    <property type="component" value="Unassembled WGS sequence"/>
</dbReference>
<dbReference type="RefSeq" id="XP_024725783.1">
    <property type="nucleotide sequence ID" value="XM_024869054.1"/>
</dbReference>
<dbReference type="GeneID" id="36577135"/>
<feature type="compositionally biased region" description="Basic and acidic residues" evidence="2">
    <location>
        <begin position="108"/>
        <end position="117"/>
    </location>
</feature>
<organism evidence="4 5">
    <name type="scientific">Amorphotheca resinae ATCC 22711</name>
    <dbReference type="NCBI Taxonomy" id="857342"/>
    <lineage>
        <taxon>Eukaryota</taxon>
        <taxon>Fungi</taxon>
        <taxon>Dikarya</taxon>
        <taxon>Ascomycota</taxon>
        <taxon>Pezizomycotina</taxon>
        <taxon>Leotiomycetes</taxon>
        <taxon>Helotiales</taxon>
        <taxon>Amorphothecaceae</taxon>
        <taxon>Amorphotheca</taxon>
    </lineage>
</organism>
<evidence type="ECO:0000313" key="5">
    <source>
        <dbReference type="Proteomes" id="UP000241818"/>
    </source>
</evidence>
<keyword evidence="5" id="KW-1185">Reference proteome</keyword>
<dbReference type="PANTHER" id="PTHR13275:SF4">
    <property type="entry name" value="VACUOLAR PROTEIN SORTING-ASSOCIATED PROTEIN 72 HOMOLOG"/>
    <property type="match status" value="1"/>
</dbReference>
<dbReference type="InParanoid" id="A0A2T3BFZ6"/>
<feature type="domain" description="Vps72/YL1 C-terminal" evidence="3">
    <location>
        <begin position="530"/>
        <end position="559"/>
    </location>
</feature>
<dbReference type="InterPro" id="IPR046757">
    <property type="entry name" value="YL1_N"/>
</dbReference>
<sequence>MADDKDEDTPMRTEEGSSDSDSGSGSESEEEQIEWLVTTREKRSTAGNRLASILQQEEPDDELELLFAEADDDAGFEDVDEDSDVQMDSSDDDEDQGPTAGADDLEGEKELRRAERQAKKRKVNDGIPKIFKKKVKIDPTASQGPAPRPKKKSERASWIPTAEDAPTRASARGTTRQSKEQLHAQMIDREVKRLKQLANMEKAAAAKAAAKKPAMTQADRLAEAARVEKSNSKSLSRWEEAEQQREEEQRAKLAALSNRQLEGPVITWWSGMGEWVGGVLKRVGKTLELEEPKEKPTKKRKAAEMETESAPTPLAADQTLKDPSAAATGDPQIVKDPPAAAPGDPQVVKDPPAAVPGDPANAPNESTTTSSPAVAPPAQTTNIPETNQPPNSASPQPPPEPTAVAPPPNPPSHPPFILAPPLGLQSPPLPPPVLDGSAPLPGFGYTPNSFPHFMPPQGVPLSFTPPNQQSPPPPPPPAAPPGPPPIEHAALDYIILSNFDENAIKHKDVQTQVLFGRKFPKATKPKKEPTLCAITSYPAKFRDPSTGLPYCNSYAYREIQRLKRGEFKWSKLVGAYVGQGTYAARGVPSRFVNPGAGVEAGKG</sequence>
<dbReference type="GO" id="GO:0005634">
    <property type="term" value="C:nucleus"/>
    <property type="evidence" value="ECO:0007669"/>
    <property type="project" value="TreeGrafter"/>
</dbReference>
<dbReference type="OrthoDB" id="3942062at2759"/>
<feature type="compositionally biased region" description="Acidic residues" evidence="2">
    <location>
        <begin position="57"/>
        <end position="96"/>
    </location>
</feature>
<evidence type="ECO:0000259" key="3">
    <source>
        <dbReference type="SMART" id="SM00993"/>
    </source>
</evidence>
<gene>
    <name evidence="4" type="ORF">M430DRAFT_63408</name>
</gene>
<feature type="compositionally biased region" description="Polar residues" evidence="2">
    <location>
        <begin position="363"/>
        <end position="386"/>
    </location>
</feature>
<feature type="region of interest" description="Disordered" evidence="2">
    <location>
        <begin position="207"/>
        <end position="249"/>
    </location>
</feature>
<reference evidence="4 5" key="1">
    <citation type="journal article" date="2018" name="New Phytol.">
        <title>Comparative genomics and transcriptomics depict ericoid mycorrhizal fungi as versatile saprotrophs and plant mutualists.</title>
        <authorList>
            <person name="Martino E."/>
            <person name="Morin E."/>
            <person name="Grelet G.A."/>
            <person name="Kuo A."/>
            <person name="Kohler A."/>
            <person name="Daghino S."/>
            <person name="Barry K.W."/>
            <person name="Cichocki N."/>
            <person name="Clum A."/>
            <person name="Dockter R.B."/>
            <person name="Hainaut M."/>
            <person name="Kuo R.C."/>
            <person name="LaButti K."/>
            <person name="Lindahl B.D."/>
            <person name="Lindquist E.A."/>
            <person name="Lipzen A."/>
            <person name="Khouja H.R."/>
            <person name="Magnuson J."/>
            <person name="Murat C."/>
            <person name="Ohm R.A."/>
            <person name="Singer S.W."/>
            <person name="Spatafora J.W."/>
            <person name="Wang M."/>
            <person name="Veneault-Fourrey C."/>
            <person name="Henrissat B."/>
            <person name="Grigoriev I.V."/>
            <person name="Martin F.M."/>
            <person name="Perotto S."/>
        </authorList>
    </citation>
    <scope>NUCLEOTIDE SEQUENCE [LARGE SCALE GENOMIC DNA]</scope>
    <source>
        <strain evidence="4 5">ATCC 22711</strain>
    </source>
</reference>
<dbReference type="Pfam" id="PF05764">
    <property type="entry name" value="YL1"/>
    <property type="match status" value="1"/>
</dbReference>
<dbReference type="AlphaFoldDB" id="A0A2T3BFZ6"/>
<dbReference type="EMBL" id="KZ679006">
    <property type="protein sequence ID" value="PSS28258.1"/>
    <property type="molecule type" value="Genomic_DNA"/>
</dbReference>
<proteinExistence type="inferred from homology"/>
<dbReference type="InterPro" id="IPR013272">
    <property type="entry name" value="Vps72/YL1_C"/>
</dbReference>
<dbReference type="PANTHER" id="PTHR13275">
    <property type="entry name" value="YL-1 PROTEIN TRANSCRIPTION FACTOR-LIKE 1"/>
    <property type="match status" value="1"/>
</dbReference>
<dbReference type="Pfam" id="PF08265">
    <property type="entry name" value="YL1_C"/>
    <property type="match status" value="1"/>
</dbReference>
<comment type="similarity">
    <text evidence="1">Belongs to the VPS72/YL1 family.</text>
</comment>